<evidence type="ECO:0000313" key="1">
    <source>
        <dbReference type="EMBL" id="PWN53695.1"/>
    </source>
</evidence>
<proteinExistence type="predicted"/>
<organism evidence="1 2">
    <name type="scientific">Violaceomyces palustris</name>
    <dbReference type="NCBI Taxonomy" id="1673888"/>
    <lineage>
        <taxon>Eukaryota</taxon>
        <taxon>Fungi</taxon>
        <taxon>Dikarya</taxon>
        <taxon>Basidiomycota</taxon>
        <taxon>Ustilaginomycotina</taxon>
        <taxon>Ustilaginomycetes</taxon>
        <taxon>Violaceomycetales</taxon>
        <taxon>Violaceomycetaceae</taxon>
        <taxon>Violaceomyces</taxon>
    </lineage>
</organism>
<accession>A0ACD0P6H9</accession>
<reference evidence="1 2" key="1">
    <citation type="journal article" date="2018" name="Mol. Biol. Evol.">
        <title>Broad Genomic Sampling Reveals a Smut Pathogenic Ancestry of the Fungal Clade Ustilaginomycotina.</title>
        <authorList>
            <person name="Kijpornyongpan T."/>
            <person name="Mondo S.J."/>
            <person name="Barry K."/>
            <person name="Sandor L."/>
            <person name="Lee J."/>
            <person name="Lipzen A."/>
            <person name="Pangilinan J."/>
            <person name="LaButti K."/>
            <person name="Hainaut M."/>
            <person name="Henrissat B."/>
            <person name="Grigoriev I.V."/>
            <person name="Spatafora J.W."/>
            <person name="Aime M.C."/>
        </authorList>
    </citation>
    <scope>NUCLEOTIDE SEQUENCE [LARGE SCALE GENOMIC DNA]</scope>
    <source>
        <strain evidence="1 2">SA 807</strain>
    </source>
</reference>
<keyword evidence="1" id="KW-0378">Hydrolase</keyword>
<name>A0ACD0P6H9_9BASI</name>
<sequence length="223" mass="24929">DPSKRILVGVCGVPGSGKSSLALHVARKINQLASEGRGEIGLETSSPIAVVVGMDGWHYTRERLSTFPDPQHARDRRGAHFTFDAVAFSNFVERLRNDVPPRSVHLAPSFSHSLKDPVEDDIEVSPGHRIVIVEGLYCNLSVGEWVRGARLFDERWVFEVDRQAAKERLRIRHVLTGVAKDDEEAIWRAENNDLPNGDYLLSNLYEPVVRIQSLEDPSWAGAE</sequence>
<keyword evidence="2" id="KW-1185">Reference proteome</keyword>
<protein>
    <submittedName>
        <fullName evidence="1">P-loop containing nucleoside triphosphate hydrolase protein</fullName>
    </submittedName>
</protein>
<feature type="non-terminal residue" evidence="1">
    <location>
        <position position="1"/>
    </location>
</feature>
<evidence type="ECO:0000313" key="2">
    <source>
        <dbReference type="Proteomes" id="UP000245626"/>
    </source>
</evidence>
<gene>
    <name evidence="1" type="ORF">IE53DRAFT_309780</name>
</gene>
<dbReference type="EMBL" id="KZ819713">
    <property type="protein sequence ID" value="PWN53695.1"/>
    <property type="molecule type" value="Genomic_DNA"/>
</dbReference>
<dbReference type="Proteomes" id="UP000245626">
    <property type="component" value="Unassembled WGS sequence"/>
</dbReference>